<organism evidence="3 4">
    <name type="scientific">Actinoplanes lutulentus</name>
    <dbReference type="NCBI Taxonomy" id="1287878"/>
    <lineage>
        <taxon>Bacteria</taxon>
        <taxon>Bacillati</taxon>
        <taxon>Actinomycetota</taxon>
        <taxon>Actinomycetes</taxon>
        <taxon>Micromonosporales</taxon>
        <taxon>Micromonosporaceae</taxon>
        <taxon>Actinoplanes</taxon>
    </lineage>
</organism>
<comment type="caution">
    <text evidence="3">The sequence shown here is derived from an EMBL/GenBank/DDBJ whole genome shotgun (WGS) entry which is preliminary data.</text>
</comment>
<feature type="compositionally biased region" description="Gly residues" evidence="1">
    <location>
        <begin position="210"/>
        <end position="219"/>
    </location>
</feature>
<evidence type="ECO:0000313" key="3">
    <source>
        <dbReference type="EMBL" id="RAK25841.1"/>
    </source>
</evidence>
<evidence type="ECO:0000256" key="2">
    <source>
        <dbReference type="SAM" id="Phobius"/>
    </source>
</evidence>
<feature type="region of interest" description="Disordered" evidence="1">
    <location>
        <begin position="292"/>
        <end position="311"/>
    </location>
</feature>
<gene>
    <name evidence="3" type="ORF">B0I29_13050</name>
</gene>
<keyword evidence="2" id="KW-1133">Transmembrane helix</keyword>
<evidence type="ECO:0008006" key="5">
    <source>
        <dbReference type="Google" id="ProtNLM"/>
    </source>
</evidence>
<feature type="transmembrane region" description="Helical" evidence="2">
    <location>
        <begin position="181"/>
        <end position="204"/>
    </location>
</feature>
<keyword evidence="2" id="KW-0812">Transmembrane</keyword>
<sequence>MDFWDLAKLLFRRWYIAAPLLLLSVGAAYMVGKSVKPDYIATSYVQLVPPTAAEEEVEPGEKKKKDTGPKNPWLELGLTSLSRAAMLTVQDKTVLEQLDKSGLSDNVVVTYDNQSPILSIEVVGESETQATETSTQVIDMLETNIKGLQSEYGAKEESFITTRRLDRGDNIEESNSKVKRALVAVAGVGVLLSIALTIAGDAIIRRRKGGSGNVGGGGNSTPDGPARGGASVDNQHLGYTPPKVITNVKAAEPAARAAVKPAGNDSPVVGEQTAIITRPAPEADATIVLPMRNNGRRMSVNGQDPRESGRR</sequence>
<keyword evidence="2" id="KW-0472">Membrane</keyword>
<dbReference type="EMBL" id="QLMJ01000030">
    <property type="protein sequence ID" value="RAK25841.1"/>
    <property type="molecule type" value="Genomic_DNA"/>
</dbReference>
<name>A0A327Z170_9ACTN</name>
<dbReference type="Proteomes" id="UP000249341">
    <property type="component" value="Unassembled WGS sequence"/>
</dbReference>
<dbReference type="AlphaFoldDB" id="A0A327Z170"/>
<accession>A0A327Z170</accession>
<proteinExistence type="predicted"/>
<feature type="region of interest" description="Disordered" evidence="1">
    <location>
        <begin position="207"/>
        <end position="230"/>
    </location>
</feature>
<protein>
    <recommendedName>
        <fullName evidence="5">Capsular polysaccharide biosynthesis protein</fullName>
    </recommendedName>
</protein>
<feature type="transmembrane region" description="Helical" evidence="2">
    <location>
        <begin position="12"/>
        <end position="31"/>
    </location>
</feature>
<evidence type="ECO:0000313" key="4">
    <source>
        <dbReference type="Proteomes" id="UP000249341"/>
    </source>
</evidence>
<reference evidence="3 4" key="1">
    <citation type="submission" date="2018-06" db="EMBL/GenBank/DDBJ databases">
        <title>Genomic Encyclopedia of Type Strains, Phase III (KMG-III): the genomes of soil and plant-associated and newly described type strains.</title>
        <authorList>
            <person name="Whitman W."/>
        </authorList>
    </citation>
    <scope>NUCLEOTIDE SEQUENCE [LARGE SCALE GENOMIC DNA]</scope>
    <source>
        <strain evidence="3 4">CGMCC 4.7090</strain>
    </source>
</reference>
<evidence type="ECO:0000256" key="1">
    <source>
        <dbReference type="SAM" id="MobiDB-lite"/>
    </source>
</evidence>
<keyword evidence="4" id="KW-1185">Reference proteome</keyword>